<proteinExistence type="predicted"/>
<sequence length="134" mass="14688">MAILTDRTVFDSLKPLLLSLELCLILDGLKVSLIELGVIVLLSSALSQPTKADLCVRQRVDYSAAVELLPSYRAAANSYQANVSQEGVCKRRTYMAECVDNMSSAALLSCNKSEIEICSMRYVRVGGYHYDAST</sequence>
<name>A0ABQ5E9Y7_9ASTR</name>
<reference evidence="1" key="2">
    <citation type="submission" date="2022-01" db="EMBL/GenBank/DDBJ databases">
        <authorList>
            <person name="Yamashiro T."/>
            <person name="Shiraishi A."/>
            <person name="Satake H."/>
            <person name="Nakayama K."/>
        </authorList>
    </citation>
    <scope>NUCLEOTIDE SEQUENCE</scope>
</reference>
<evidence type="ECO:0000313" key="2">
    <source>
        <dbReference type="Proteomes" id="UP001151760"/>
    </source>
</evidence>
<protein>
    <submittedName>
        <fullName evidence="1">Uncharacterized protein</fullName>
    </submittedName>
</protein>
<comment type="caution">
    <text evidence="1">The sequence shown here is derived from an EMBL/GenBank/DDBJ whole genome shotgun (WGS) entry which is preliminary data.</text>
</comment>
<dbReference type="EMBL" id="BQNB010016092">
    <property type="protein sequence ID" value="GJT47718.1"/>
    <property type="molecule type" value="Genomic_DNA"/>
</dbReference>
<evidence type="ECO:0000313" key="1">
    <source>
        <dbReference type="EMBL" id="GJT47718.1"/>
    </source>
</evidence>
<gene>
    <name evidence="1" type="ORF">Tco_0973875</name>
</gene>
<accession>A0ABQ5E9Y7</accession>
<organism evidence="1 2">
    <name type="scientific">Tanacetum coccineum</name>
    <dbReference type="NCBI Taxonomy" id="301880"/>
    <lineage>
        <taxon>Eukaryota</taxon>
        <taxon>Viridiplantae</taxon>
        <taxon>Streptophyta</taxon>
        <taxon>Embryophyta</taxon>
        <taxon>Tracheophyta</taxon>
        <taxon>Spermatophyta</taxon>
        <taxon>Magnoliopsida</taxon>
        <taxon>eudicotyledons</taxon>
        <taxon>Gunneridae</taxon>
        <taxon>Pentapetalae</taxon>
        <taxon>asterids</taxon>
        <taxon>campanulids</taxon>
        <taxon>Asterales</taxon>
        <taxon>Asteraceae</taxon>
        <taxon>Asteroideae</taxon>
        <taxon>Anthemideae</taxon>
        <taxon>Anthemidinae</taxon>
        <taxon>Tanacetum</taxon>
    </lineage>
</organism>
<keyword evidence="2" id="KW-1185">Reference proteome</keyword>
<dbReference type="Proteomes" id="UP001151760">
    <property type="component" value="Unassembled WGS sequence"/>
</dbReference>
<reference evidence="1" key="1">
    <citation type="journal article" date="2022" name="Int. J. Mol. Sci.">
        <title>Draft Genome of Tanacetum Coccineum: Genomic Comparison of Closely Related Tanacetum-Family Plants.</title>
        <authorList>
            <person name="Yamashiro T."/>
            <person name="Shiraishi A."/>
            <person name="Nakayama K."/>
            <person name="Satake H."/>
        </authorList>
    </citation>
    <scope>NUCLEOTIDE SEQUENCE</scope>
</reference>